<comment type="caution">
    <text evidence="1">The sequence shown here is derived from an EMBL/GenBank/DDBJ whole genome shotgun (WGS) entry which is preliminary data.</text>
</comment>
<evidence type="ECO:0000313" key="1">
    <source>
        <dbReference type="EMBL" id="GAN95460.1"/>
    </source>
</evidence>
<accession>A0A0D6PXG3</accession>
<sequence length="124" mass="13767">MSTDSNSIPETATHIDPLKGEQFVWMGQTRNFVYASGTHARVRCRVLEEEGKFSAGNRARRASVIRERAALKLINTIANRAFDTADFTPDDLCLLAELWRTFVSECLVGAYLTGTGALVQDMPK</sequence>
<evidence type="ECO:0000313" key="2">
    <source>
        <dbReference type="Proteomes" id="UP000032675"/>
    </source>
</evidence>
<reference evidence="1 2" key="1">
    <citation type="submission" date="2012-11" db="EMBL/GenBank/DDBJ databases">
        <title>Whole genome sequence of Gluconacetobacter europaeus NBRC3261.</title>
        <authorList>
            <person name="Azuma Y."/>
            <person name="Higashiura N."/>
            <person name="Hirakawa H."/>
            <person name="Matsushita K."/>
        </authorList>
    </citation>
    <scope>NUCLEOTIDE SEQUENCE [LARGE SCALE GENOMIC DNA]</scope>
    <source>
        <strain evidence="1 2">NBRC 3261</strain>
    </source>
</reference>
<protein>
    <submittedName>
        <fullName evidence="1">Uncharacterized protein</fullName>
    </submittedName>
</protein>
<gene>
    <name evidence="1" type="ORF">Geu3261_0025_016</name>
</gene>
<dbReference type="EMBL" id="BANI01000025">
    <property type="protein sequence ID" value="GAN95460.1"/>
    <property type="molecule type" value="Genomic_DNA"/>
</dbReference>
<organism evidence="1 2">
    <name type="scientific">Komagataeibacter europaeus NBRC 3261</name>
    <dbReference type="NCBI Taxonomy" id="1234669"/>
    <lineage>
        <taxon>Bacteria</taxon>
        <taxon>Pseudomonadati</taxon>
        <taxon>Pseudomonadota</taxon>
        <taxon>Alphaproteobacteria</taxon>
        <taxon>Acetobacterales</taxon>
        <taxon>Acetobacteraceae</taxon>
        <taxon>Komagataeibacter</taxon>
    </lineage>
</organism>
<dbReference type="Proteomes" id="UP000032675">
    <property type="component" value="Unassembled WGS sequence"/>
</dbReference>
<dbReference type="AlphaFoldDB" id="A0A0D6PXG3"/>
<name>A0A0D6PXG3_KOMEU</name>
<dbReference type="RefSeq" id="WP_148425016.1">
    <property type="nucleotide sequence ID" value="NZ_BANI01000025.1"/>
</dbReference>
<proteinExistence type="predicted"/>